<protein>
    <submittedName>
        <fullName evidence="7">Cytochrome P450</fullName>
    </submittedName>
</protein>
<dbReference type="GO" id="GO:0004497">
    <property type="term" value="F:monooxygenase activity"/>
    <property type="evidence" value="ECO:0007669"/>
    <property type="project" value="UniProtKB-KW"/>
</dbReference>
<dbReference type="PRINTS" id="PR00463">
    <property type="entry name" value="EP450I"/>
</dbReference>
<comment type="similarity">
    <text evidence="2 6">Belongs to the cytochrome P450 family.</text>
</comment>
<dbReference type="OrthoDB" id="3945418at2759"/>
<dbReference type="PANTHER" id="PTHR24305:SF166">
    <property type="entry name" value="CYTOCHROME P450 12A4, MITOCHONDRIAL-RELATED"/>
    <property type="match status" value="1"/>
</dbReference>
<dbReference type="InterPro" id="IPR002401">
    <property type="entry name" value="Cyt_P450_E_grp-I"/>
</dbReference>
<evidence type="ECO:0000256" key="1">
    <source>
        <dbReference type="ARBA" id="ARBA00001971"/>
    </source>
</evidence>
<evidence type="ECO:0000256" key="3">
    <source>
        <dbReference type="ARBA" id="ARBA00022723"/>
    </source>
</evidence>
<evidence type="ECO:0000256" key="5">
    <source>
        <dbReference type="PIRSR" id="PIRSR602401-1"/>
    </source>
</evidence>
<dbReference type="Proteomes" id="UP000700596">
    <property type="component" value="Unassembled WGS sequence"/>
</dbReference>
<keyword evidence="4 5" id="KW-0408">Iron</keyword>
<dbReference type="Pfam" id="PF00067">
    <property type="entry name" value="p450"/>
    <property type="match status" value="1"/>
</dbReference>
<dbReference type="CDD" id="cd11062">
    <property type="entry name" value="CYP58-like"/>
    <property type="match status" value="1"/>
</dbReference>
<comment type="cofactor">
    <cofactor evidence="1 5">
        <name>heme</name>
        <dbReference type="ChEBI" id="CHEBI:30413"/>
    </cofactor>
</comment>
<reference evidence="7" key="1">
    <citation type="journal article" date="2021" name="Nat. Commun.">
        <title>Genetic determinants of endophytism in the Arabidopsis root mycobiome.</title>
        <authorList>
            <person name="Mesny F."/>
            <person name="Miyauchi S."/>
            <person name="Thiergart T."/>
            <person name="Pickel B."/>
            <person name="Atanasova L."/>
            <person name="Karlsson M."/>
            <person name="Huettel B."/>
            <person name="Barry K.W."/>
            <person name="Haridas S."/>
            <person name="Chen C."/>
            <person name="Bauer D."/>
            <person name="Andreopoulos W."/>
            <person name="Pangilinan J."/>
            <person name="LaButti K."/>
            <person name="Riley R."/>
            <person name="Lipzen A."/>
            <person name="Clum A."/>
            <person name="Drula E."/>
            <person name="Henrissat B."/>
            <person name="Kohler A."/>
            <person name="Grigoriev I.V."/>
            <person name="Martin F.M."/>
            <person name="Hacquard S."/>
        </authorList>
    </citation>
    <scope>NUCLEOTIDE SEQUENCE</scope>
    <source>
        <strain evidence="7">MPI-CAGE-CH-0243</strain>
    </source>
</reference>
<dbReference type="InterPro" id="IPR036396">
    <property type="entry name" value="Cyt_P450_sf"/>
</dbReference>
<dbReference type="SUPFAM" id="SSF48264">
    <property type="entry name" value="Cytochrome P450"/>
    <property type="match status" value="1"/>
</dbReference>
<dbReference type="PROSITE" id="PS00086">
    <property type="entry name" value="CYTOCHROME_P450"/>
    <property type="match status" value="1"/>
</dbReference>
<keyword evidence="6" id="KW-0503">Monooxygenase</keyword>
<dbReference type="Gene3D" id="1.10.630.10">
    <property type="entry name" value="Cytochrome P450"/>
    <property type="match status" value="1"/>
</dbReference>
<dbReference type="GO" id="GO:0016705">
    <property type="term" value="F:oxidoreductase activity, acting on paired donors, with incorporation or reduction of molecular oxygen"/>
    <property type="evidence" value="ECO:0007669"/>
    <property type="project" value="InterPro"/>
</dbReference>
<dbReference type="EMBL" id="JAGMWT010000001">
    <property type="protein sequence ID" value="KAH7139150.1"/>
    <property type="molecule type" value="Genomic_DNA"/>
</dbReference>
<organism evidence="7 8">
    <name type="scientific">Dendryphion nanum</name>
    <dbReference type="NCBI Taxonomy" id="256645"/>
    <lineage>
        <taxon>Eukaryota</taxon>
        <taxon>Fungi</taxon>
        <taxon>Dikarya</taxon>
        <taxon>Ascomycota</taxon>
        <taxon>Pezizomycotina</taxon>
        <taxon>Dothideomycetes</taxon>
        <taxon>Pleosporomycetidae</taxon>
        <taxon>Pleosporales</taxon>
        <taxon>Torulaceae</taxon>
        <taxon>Dendryphion</taxon>
    </lineage>
</organism>
<sequence length="513" mass="57798">MPNNCTRQRLWGFIANTKAGYRLFLHPLSKIPGPWYAAVSSFYEFWHDCIKEGRYFVKIEEMHEKYGPVIRINPYEVHINDPAFFDTIYSNSQMHKVYRYYRGLGVDTGTVSSISAQQHRLRRGALAQFFSGANVKKLEHRVLSRVEQFCGRVEEYEERNMPIQCFNAYRSFATDVVTDYAVPKTRNFLAEPDFNAKVHGILRNAGRVICWNRHFPIITPIIRWTALTVPPSWIASLDPSGASLDFIENQADLLSQAQAAVNGDYEKETPTVIGALVKNPSLPPSERSYARIADETVTVIAAGTETTGNTLTILTYHILANPSVHKALKGELTKAASKHGMVAPGMLTSKIVYSLPYLQGCVKEGLRMASGVSGRLPRCHPTESLSYTTPEGKQYVFRPGTALSMFLHDVHFSTSIFPEPNTFDPNRWLTGSPEMIAHLEKHLVPFGKGVRQCVALELAKQEIILMIANLFWKFDLELFETTERDIAYEHDYFSSFAGIQSKGVRIVAKSSVS</sequence>
<dbReference type="PRINTS" id="PR00385">
    <property type="entry name" value="P450"/>
</dbReference>
<accession>A0A9P9EJT7</accession>
<evidence type="ECO:0000256" key="2">
    <source>
        <dbReference type="ARBA" id="ARBA00010617"/>
    </source>
</evidence>
<dbReference type="InterPro" id="IPR017972">
    <property type="entry name" value="Cyt_P450_CS"/>
</dbReference>
<evidence type="ECO:0000256" key="6">
    <source>
        <dbReference type="RuleBase" id="RU000461"/>
    </source>
</evidence>
<gene>
    <name evidence="7" type="ORF">B0J11DRAFT_546685</name>
</gene>
<proteinExistence type="inferred from homology"/>
<evidence type="ECO:0000313" key="7">
    <source>
        <dbReference type="EMBL" id="KAH7139150.1"/>
    </source>
</evidence>
<comment type="caution">
    <text evidence="7">The sequence shown here is derived from an EMBL/GenBank/DDBJ whole genome shotgun (WGS) entry which is preliminary data.</text>
</comment>
<evidence type="ECO:0000256" key="4">
    <source>
        <dbReference type="ARBA" id="ARBA00023004"/>
    </source>
</evidence>
<evidence type="ECO:0000313" key="8">
    <source>
        <dbReference type="Proteomes" id="UP000700596"/>
    </source>
</evidence>
<dbReference type="PANTHER" id="PTHR24305">
    <property type="entry name" value="CYTOCHROME P450"/>
    <property type="match status" value="1"/>
</dbReference>
<feature type="binding site" description="axial binding residue" evidence="5">
    <location>
        <position position="453"/>
    </location>
    <ligand>
        <name>heme</name>
        <dbReference type="ChEBI" id="CHEBI:30413"/>
    </ligand>
    <ligandPart>
        <name>Fe</name>
        <dbReference type="ChEBI" id="CHEBI:18248"/>
    </ligandPart>
</feature>
<dbReference type="InterPro" id="IPR001128">
    <property type="entry name" value="Cyt_P450"/>
</dbReference>
<name>A0A9P9EJT7_9PLEO</name>
<keyword evidence="5 6" id="KW-0349">Heme</keyword>
<dbReference type="InterPro" id="IPR050121">
    <property type="entry name" value="Cytochrome_P450_monoxygenase"/>
</dbReference>
<keyword evidence="8" id="KW-1185">Reference proteome</keyword>
<keyword evidence="3 5" id="KW-0479">Metal-binding</keyword>
<dbReference type="AlphaFoldDB" id="A0A9P9EJT7"/>
<dbReference type="GO" id="GO:0005506">
    <property type="term" value="F:iron ion binding"/>
    <property type="evidence" value="ECO:0007669"/>
    <property type="project" value="InterPro"/>
</dbReference>
<dbReference type="GO" id="GO:0020037">
    <property type="term" value="F:heme binding"/>
    <property type="evidence" value="ECO:0007669"/>
    <property type="project" value="InterPro"/>
</dbReference>
<keyword evidence="6" id="KW-0560">Oxidoreductase</keyword>